<organism evidence="3 4">
    <name type="scientific">Advenella kashmirensis (strain DSM 17095 / LMG 22695 / WT001)</name>
    <name type="common">Tetrathiobacter kashmirensis</name>
    <dbReference type="NCBI Taxonomy" id="1036672"/>
    <lineage>
        <taxon>Bacteria</taxon>
        <taxon>Pseudomonadati</taxon>
        <taxon>Pseudomonadota</taxon>
        <taxon>Betaproteobacteria</taxon>
        <taxon>Burkholderiales</taxon>
        <taxon>Alcaligenaceae</taxon>
    </lineage>
</organism>
<feature type="region of interest" description="Disordered" evidence="1">
    <location>
        <begin position="66"/>
        <end position="87"/>
    </location>
</feature>
<gene>
    <name evidence="3" type="ordered locus">TKWG_21115</name>
</gene>
<sequence>MRHDKPEGAFLIGVSVVCRFIVFILHLQEERLRPAVCRTQRERNSRPFAGGQYWHISYWDRRSAKKSKQGQAQKTLPAIDTLSVSNH</sequence>
<evidence type="ECO:0000313" key="4">
    <source>
        <dbReference type="Proteomes" id="UP000005267"/>
    </source>
</evidence>
<dbReference type="AlphaFoldDB" id="I3UFZ6"/>
<dbReference type="KEGG" id="aka:TKWG_21115"/>
<protein>
    <submittedName>
        <fullName evidence="3">Uncharacterized protein</fullName>
    </submittedName>
</protein>
<keyword evidence="2" id="KW-0812">Transmembrane</keyword>
<keyword evidence="4" id="KW-1185">Reference proteome</keyword>
<feature type="transmembrane region" description="Helical" evidence="2">
    <location>
        <begin position="9"/>
        <end position="27"/>
    </location>
</feature>
<accession>I3UFZ6</accession>
<keyword evidence="2" id="KW-0472">Membrane</keyword>
<proteinExistence type="predicted"/>
<name>I3UFZ6_ADVKW</name>
<reference evidence="4" key="2">
    <citation type="journal article" date="2013" name="PLoS ONE">
        <title>Genome implosion elicits host-confinement in Alcaligenaceae: evidence from the comparative genomics of Tetrathiobacter kashmirensis, a pathogen in the making.</title>
        <authorList>
            <person name="Ghosh W."/>
            <person name="Alam M."/>
            <person name="Roy C."/>
            <person name="Pyne P."/>
            <person name="George A."/>
            <person name="Chakraborty R."/>
            <person name="Majumder S."/>
            <person name="Agarwal A."/>
            <person name="Chakraborty S."/>
            <person name="Majumdar S."/>
            <person name="Gupta S.K."/>
        </authorList>
    </citation>
    <scope>NUCLEOTIDE SEQUENCE [LARGE SCALE GENOMIC DNA]</scope>
    <source>
        <strain evidence="4">WT001</strain>
    </source>
</reference>
<keyword evidence="2" id="KW-1133">Transmembrane helix</keyword>
<dbReference type="Proteomes" id="UP000005267">
    <property type="component" value="Chromosome"/>
</dbReference>
<dbReference type="EMBL" id="CP003555">
    <property type="protein sequence ID" value="AFK63934.1"/>
    <property type="molecule type" value="Genomic_DNA"/>
</dbReference>
<evidence type="ECO:0000256" key="1">
    <source>
        <dbReference type="SAM" id="MobiDB-lite"/>
    </source>
</evidence>
<evidence type="ECO:0000313" key="3">
    <source>
        <dbReference type="EMBL" id="AFK63934.1"/>
    </source>
</evidence>
<evidence type="ECO:0000256" key="2">
    <source>
        <dbReference type="SAM" id="Phobius"/>
    </source>
</evidence>
<reference evidence="3 4" key="1">
    <citation type="journal article" date="2011" name="J. Bacteriol.">
        <title>Whole-genome shotgun sequencing of the sulfur-oxidizing chemoautotroph Tetrathiobacter kashmirensis.</title>
        <authorList>
            <person name="Ghosh W."/>
            <person name="George A."/>
            <person name="Agarwal A."/>
            <person name="Raj P."/>
            <person name="Alam M."/>
            <person name="Pyne P."/>
            <person name="Das Gupta S.K."/>
        </authorList>
    </citation>
    <scope>NUCLEOTIDE SEQUENCE [LARGE SCALE GENOMIC DNA]</scope>
    <source>
        <strain evidence="3 4">WT001</strain>
    </source>
</reference>
<dbReference type="HOGENOM" id="CLU_2476432_0_0_4"/>